<comment type="caution">
    <text evidence="3">The sequence shown here is derived from an EMBL/GenBank/DDBJ whole genome shotgun (WGS) entry which is preliminary data.</text>
</comment>
<evidence type="ECO:0000259" key="2">
    <source>
        <dbReference type="Pfam" id="PF12736"/>
    </source>
</evidence>
<evidence type="ECO:0000313" key="3">
    <source>
        <dbReference type="EMBL" id="CAD5121506.1"/>
    </source>
</evidence>
<dbReference type="InterPro" id="IPR025946">
    <property type="entry name" value="CABIT_dom"/>
</dbReference>
<name>A0A7I8VYU3_9ANNE</name>
<reference evidence="3 4" key="1">
    <citation type="submission" date="2020-08" db="EMBL/GenBank/DDBJ databases">
        <authorList>
            <person name="Hejnol A."/>
        </authorList>
    </citation>
    <scope>NUCLEOTIDE SEQUENCE [LARGE SCALE GENOMIC DNA]</scope>
</reference>
<dbReference type="AlphaFoldDB" id="A0A7I8VYU3"/>
<evidence type="ECO:0000256" key="1">
    <source>
        <dbReference type="SAM" id="MobiDB-lite"/>
    </source>
</evidence>
<proteinExistence type="predicted"/>
<evidence type="ECO:0000313" key="4">
    <source>
        <dbReference type="Proteomes" id="UP000549394"/>
    </source>
</evidence>
<accession>A0A7I8VYU3</accession>
<protein>
    <recommendedName>
        <fullName evidence="2">CABIT domain-containing protein</fullName>
    </recommendedName>
</protein>
<feature type="compositionally biased region" description="Basic and acidic residues" evidence="1">
    <location>
        <begin position="424"/>
        <end position="433"/>
    </location>
</feature>
<keyword evidence="4" id="KW-1185">Reference proteome</keyword>
<dbReference type="Proteomes" id="UP000549394">
    <property type="component" value="Unassembled WGS sequence"/>
</dbReference>
<dbReference type="Pfam" id="PF12736">
    <property type="entry name" value="CABIT"/>
    <property type="match status" value="1"/>
</dbReference>
<organism evidence="3 4">
    <name type="scientific">Dimorphilus gyrociliatus</name>
    <dbReference type="NCBI Taxonomy" id="2664684"/>
    <lineage>
        <taxon>Eukaryota</taxon>
        <taxon>Metazoa</taxon>
        <taxon>Spiralia</taxon>
        <taxon>Lophotrochozoa</taxon>
        <taxon>Annelida</taxon>
        <taxon>Polychaeta</taxon>
        <taxon>Polychaeta incertae sedis</taxon>
        <taxon>Dinophilidae</taxon>
        <taxon>Dimorphilus</taxon>
    </lineage>
</organism>
<feature type="region of interest" description="Disordered" evidence="1">
    <location>
        <begin position="408"/>
        <end position="434"/>
    </location>
</feature>
<gene>
    <name evidence="3" type="ORF">DGYR_LOCUS9453</name>
</gene>
<feature type="domain" description="CABIT" evidence="2">
    <location>
        <begin position="22"/>
        <end position="264"/>
    </location>
</feature>
<sequence length="460" mass="52084">MAVEIHFRSDSTLLRNLPASQLPCIGRITRGHYSHIGASKNSERDLYIYNIYEGDAILAEVNRDDVQISIPKAYRGFFEVLNAEGLSTSTTVVGVRQLAKIFPKTALVRQQVCALVYSISQSGQLVLNKQRYLAGGEIIKLMALLKVKAGSTGKNHELIKVQTKNKETLFLSVKDNNGIFSPIAENADEAGVYSISSLIDHYRFPLNVRLVHGVVPSNLESFNGTMTLVRSYKDEEIIACDFNGQALSIPKNEALRLIFSTNIDKPDILFPELANKCKRMFNYFDKSMHFLRHPPEEKSFYKEAEFIDDSLSEHILEEIDELYMHVRTGEPIKKLKKRKQNGHVENNVNKEFPFERPEHEYETLPDPVVINDPEVEKVLGSDLKLSESEECPIINQDTVIEGTIELPRRPSEDYESRNPVQTPAHKDLPELKQTDVVSLRQAIKNRKTGLSSSLLSNEDN</sequence>
<dbReference type="OrthoDB" id="6077228at2759"/>
<dbReference type="EMBL" id="CAJFCJ010000014">
    <property type="protein sequence ID" value="CAD5121506.1"/>
    <property type="molecule type" value="Genomic_DNA"/>
</dbReference>